<dbReference type="Proteomes" id="UP000252355">
    <property type="component" value="Unassembled WGS sequence"/>
</dbReference>
<sequence length="60" mass="7105">MGNSLASFIYGFISGFLVLLGTWVFWAQHHREMASQQEALRDLSHFGRPLRRRLHRRPPR</sequence>
<keyword evidence="1" id="KW-1133">Transmembrane helix</keyword>
<gene>
    <name evidence="2" type="ORF">OZSIB_1329</name>
</gene>
<name>A0A367ZL77_9BACT</name>
<dbReference type="EMBL" id="QOQW01000021">
    <property type="protein sequence ID" value="RCK78607.1"/>
    <property type="molecule type" value="Genomic_DNA"/>
</dbReference>
<dbReference type="AlphaFoldDB" id="A0A367ZL77"/>
<organism evidence="2 3">
    <name type="scientific">Candidatus Ozemobacter sibiricus</name>
    <dbReference type="NCBI Taxonomy" id="2268124"/>
    <lineage>
        <taxon>Bacteria</taxon>
        <taxon>Candidatus Ozemobacteria</taxon>
        <taxon>Candidatus Ozemobacterales</taxon>
        <taxon>Candidatus Ozemobacteraceae</taxon>
        <taxon>Candidatus Ozemobacter</taxon>
    </lineage>
</organism>
<comment type="caution">
    <text evidence="2">The sequence shown here is derived from an EMBL/GenBank/DDBJ whole genome shotgun (WGS) entry which is preliminary data.</text>
</comment>
<evidence type="ECO:0000313" key="3">
    <source>
        <dbReference type="Proteomes" id="UP000252355"/>
    </source>
</evidence>
<keyword evidence="1" id="KW-0472">Membrane</keyword>
<accession>A0A367ZL77</accession>
<reference evidence="2 3" key="1">
    <citation type="submission" date="2018-05" db="EMBL/GenBank/DDBJ databases">
        <title>A metagenomic window into the 2 km-deep terrestrial subsurface aquifer revealed taxonomically and functionally diverse microbial community comprising novel uncultured bacterial lineages.</title>
        <authorList>
            <person name="Kadnikov V.V."/>
            <person name="Mardanov A.V."/>
            <person name="Beletsky A.V."/>
            <person name="Banks D."/>
            <person name="Pimenov N.V."/>
            <person name="Frank Y.A."/>
            <person name="Karnachuk O.V."/>
            <person name="Ravin N.V."/>
        </authorList>
    </citation>
    <scope>NUCLEOTIDE SEQUENCE [LARGE SCALE GENOMIC DNA]</scope>
    <source>
        <strain evidence="2">BY5</strain>
    </source>
</reference>
<protein>
    <submittedName>
        <fullName evidence="2">Uncharacterized protein</fullName>
    </submittedName>
</protein>
<feature type="transmembrane region" description="Helical" evidence="1">
    <location>
        <begin position="6"/>
        <end position="26"/>
    </location>
</feature>
<evidence type="ECO:0000256" key="1">
    <source>
        <dbReference type="SAM" id="Phobius"/>
    </source>
</evidence>
<keyword evidence="1" id="KW-0812">Transmembrane</keyword>
<evidence type="ECO:0000313" key="2">
    <source>
        <dbReference type="EMBL" id="RCK78607.1"/>
    </source>
</evidence>
<proteinExistence type="predicted"/>